<dbReference type="AlphaFoldDB" id="A0A7K8MT43"/>
<feature type="non-terminal residue" evidence="10">
    <location>
        <position position="1"/>
    </location>
</feature>
<dbReference type="InterPro" id="IPR017856">
    <property type="entry name" value="Integrase-like_N"/>
</dbReference>
<keyword evidence="11" id="KW-1185">Reference proteome</keyword>
<sequence length="108" mass="12186">MGALQPGLPNPAMLPQNWPLLIIDLKDCFFTIALHPCDTKHDKLLEARHSHEHFHQNAKGLMREFKISLPEARLIVRACPTCSFHNGRLGIGTGVNPRGLRANEVWQM</sequence>
<keyword evidence="8" id="KW-0863">Zinc-finger</keyword>
<reference evidence="10 11" key="1">
    <citation type="submission" date="2019-09" db="EMBL/GenBank/DDBJ databases">
        <title>Bird 10,000 Genomes (B10K) Project - Family phase.</title>
        <authorList>
            <person name="Zhang G."/>
        </authorList>
    </citation>
    <scope>NUCLEOTIDE SEQUENCE [LARGE SCALE GENOMIC DNA]</scope>
    <source>
        <strain evidence="10">B10K-CU-031-17</strain>
        <tissue evidence="10">Muscle</tissue>
    </source>
</reference>
<organism evidence="10 11">
    <name type="scientific">Ptilorrhoa leucosticta</name>
    <dbReference type="NCBI Taxonomy" id="449384"/>
    <lineage>
        <taxon>Eukaryota</taxon>
        <taxon>Metazoa</taxon>
        <taxon>Chordata</taxon>
        <taxon>Craniata</taxon>
        <taxon>Vertebrata</taxon>
        <taxon>Euteleostomi</taxon>
        <taxon>Archelosauria</taxon>
        <taxon>Archosauria</taxon>
        <taxon>Dinosauria</taxon>
        <taxon>Saurischia</taxon>
        <taxon>Theropoda</taxon>
        <taxon>Coelurosauria</taxon>
        <taxon>Aves</taxon>
        <taxon>Neognathae</taxon>
        <taxon>Neoaves</taxon>
        <taxon>Telluraves</taxon>
        <taxon>Australaves</taxon>
        <taxon>Passeriformes</taxon>
        <taxon>Corvoidea</taxon>
        <taxon>Cinclosomatidae</taxon>
        <taxon>Ptilorrhoa</taxon>
    </lineage>
</organism>
<keyword evidence="7" id="KW-0695">RNA-directed DNA polymerase</keyword>
<dbReference type="Proteomes" id="UP000547721">
    <property type="component" value="Unassembled WGS sequence"/>
</dbReference>
<dbReference type="Gene3D" id="1.10.10.200">
    <property type="match status" value="1"/>
</dbReference>
<evidence type="ECO:0000259" key="9">
    <source>
        <dbReference type="PROSITE" id="PS50876"/>
    </source>
</evidence>
<feature type="non-terminal residue" evidence="10">
    <location>
        <position position="108"/>
    </location>
</feature>
<proteinExistence type="predicted"/>
<evidence type="ECO:0000256" key="3">
    <source>
        <dbReference type="ARBA" id="ARBA00022722"/>
    </source>
</evidence>
<dbReference type="PANTHER" id="PTHR41694:SF3">
    <property type="entry name" value="RNA-DIRECTED DNA POLYMERASE-RELATED"/>
    <property type="match status" value="1"/>
</dbReference>
<name>A0A7K8MT43_9CORV</name>
<evidence type="ECO:0000313" key="11">
    <source>
        <dbReference type="Proteomes" id="UP000547721"/>
    </source>
</evidence>
<keyword evidence="1" id="KW-0808">Transferase</keyword>
<dbReference type="GO" id="GO:0008270">
    <property type="term" value="F:zinc ion binding"/>
    <property type="evidence" value="ECO:0007669"/>
    <property type="project" value="UniProtKB-KW"/>
</dbReference>
<dbReference type="InterPro" id="IPR003308">
    <property type="entry name" value="Integrase_Zn-bd_dom_N"/>
</dbReference>
<feature type="domain" description="Integrase-type" evidence="9">
    <location>
        <begin position="42"/>
        <end position="83"/>
    </location>
</feature>
<evidence type="ECO:0000256" key="1">
    <source>
        <dbReference type="ARBA" id="ARBA00022679"/>
    </source>
</evidence>
<evidence type="ECO:0000256" key="6">
    <source>
        <dbReference type="ARBA" id="ARBA00022801"/>
    </source>
</evidence>
<gene>
    <name evidence="10" type="primary">Ervk8_3</name>
    <name evidence="10" type="ORF">PTILEU_R15453</name>
</gene>
<evidence type="ECO:0000256" key="5">
    <source>
        <dbReference type="ARBA" id="ARBA00022759"/>
    </source>
</evidence>
<evidence type="ECO:0000256" key="2">
    <source>
        <dbReference type="ARBA" id="ARBA00022695"/>
    </source>
</evidence>
<keyword evidence="3" id="KW-0540">Nuclease</keyword>
<accession>A0A7K8MT43</accession>
<dbReference type="InterPro" id="IPR043502">
    <property type="entry name" value="DNA/RNA_pol_sf"/>
</dbReference>
<dbReference type="SUPFAM" id="SSF46919">
    <property type="entry name" value="N-terminal Zn binding domain of HIV integrase"/>
    <property type="match status" value="1"/>
</dbReference>
<keyword evidence="5" id="KW-0255">Endonuclease</keyword>
<evidence type="ECO:0000256" key="7">
    <source>
        <dbReference type="ARBA" id="ARBA00022918"/>
    </source>
</evidence>
<evidence type="ECO:0000256" key="4">
    <source>
        <dbReference type="ARBA" id="ARBA00022723"/>
    </source>
</evidence>
<dbReference type="PROSITE" id="PS50876">
    <property type="entry name" value="ZF_INTEGRASE"/>
    <property type="match status" value="1"/>
</dbReference>
<comment type="caution">
    <text evidence="10">The sequence shown here is derived from an EMBL/GenBank/DDBJ whole genome shotgun (WGS) entry which is preliminary data.</text>
</comment>
<keyword evidence="8" id="KW-0862">Zinc</keyword>
<protein>
    <submittedName>
        <fullName evidence="10">POK8 protein</fullName>
    </submittedName>
</protein>
<keyword evidence="2" id="KW-0548">Nucleotidyltransferase</keyword>
<evidence type="ECO:0000313" key="10">
    <source>
        <dbReference type="EMBL" id="NXE44138.1"/>
    </source>
</evidence>
<dbReference type="GO" id="GO:0004519">
    <property type="term" value="F:endonuclease activity"/>
    <property type="evidence" value="ECO:0007669"/>
    <property type="project" value="UniProtKB-KW"/>
</dbReference>
<dbReference type="GO" id="GO:0003964">
    <property type="term" value="F:RNA-directed DNA polymerase activity"/>
    <property type="evidence" value="ECO:0007669"/>
    <property type="project" value="UniProtKB-KW"/>
</dbReference>
<dbReference type="SUPFAM" id="SSF56672">
    <property type="entry name" value="DNA/RNA polymerases"/>
    <property type="match status" value="1"/>
</dbReference>
<dbReference type="GO" id="GO:0035613">
    <property type="term" value="F:RNA stem-loop binding"/>
    <property type="evidence" value="ECO:0007669"/>
    <property type="project" value="TreeGrafter"/>
</dbReference>
<dbReference type="PANTHER" id="PTHR41694">
    <property type="entry name" value="ENDOGENOUS RETROVIRUS GROUP K MEMBER POL PROTEIN"/>
    <property type="match status" value="1"/>
</dbReference>
<dbReference type="EMBL" id="VWYY01004488">
    <property type="protein sequence ID" value="NXE44138.1"/>
    <property type="molecule type" value="Genomic_DNA"/>
</dbReference>
<keyword evidence="4" id="KW-0479">Metal-binding</keyword>
<dbReference type="Pfam" id="PF02022">
    <property type="entry name" value="Integrase_Zn"/>
    <property type="match status" value="1"/>
</dbReference>
<dbReference type="GO" id="GO:0016787">
    <property type="term" value="F:hydrolase activity"/>
    <property type="evidence" value="ECO:0007669"/>
    <property type="project" value="UniProtKB-KW"/>
</dbReference>
<keyword evidence="6" id="KW-0378">Hydrolase</keyword>
<evidence type="ECO:0000256" key="8">
    <source>
        <dbReference type="PROSITE-ProRule" id="PRU00450"/>
    </source>
</evidence>